<organism evidence="3">
    <name type="scientific">Taenia asiatica</name>
    <name type="common">Asian tapeworm</name>
    <dbReference type="NCBI Taxonomy" id="60517"/>
    <lineage>
        <taxon>Eukaryota</taxon>
        <taxon>Metazoa</taxon>
        <taxon>Spiralia</taxon>
        <taxon>Lophotrochozoa</taxon>
        <taxon>Platyhelminthes</taxon>
        <taxon>Cestoda</taxon>
        <taxon>Eucestoda</taxon>
        <taxon>Cyclophyllidea</taxon>
        <taxon>Taeniidae</taxon>
        <taxon>Taenia</taxon>
    </lineage>
</organism>
<dbReference type="InterPro" id="IPR014782">
    <property type="entry name" value="Peptidase_M1_dom"/>
</dbReference>
<evidence type="ECO:0000313" key="3">
    <source>
        <dbReference type="WBParaSite" id="TASK_0000272101-mRNA-1"/>
    </source>
</evidence>
<dbReference type="PANTHER" id="PTHR11533">
    <property type="entry name" value="PROTEASE M1 ZINC METALLOPROTEASE"/>
    <property type="match status" value="1"/>
</dbReference>
<dbReference type="PANTHER" id="PTHR11533:SF174">
    <property type="entry name" value="PUROMYCIN-SENSITIVE AMINOPEPTIDASE-RELATED"/>
    <property type="match status" value="1"/>
</dbReference>
<evidence type="ECO:0000256" key="1">
    <source>
        <dbReference type="SAM" id="MobiDB-lite"/>
    </source>
</evidence>
<proteinExistence type="predicted"/>
<dbReference type="SUPFAM" id="SSF55486">
    <property type="entry name" value="Metalloproteases ('zincins'), catalytic domain"/>
    <property type="match status" value="1"/>
</dbReference>
<dbReference type="GO" id="GO:0008270">
    <property type="term" value="F:zinc ion binding"/>
    <property type="evidence" value="ECO:0007669"/>
    <property type="project" value="InterPro"/>
</dbReference>
<evidence type="ECO:0000259" key="2">
    <source>
        <dbReference type="Pfam" id="PF01433"/>
    </source>
</evidence>
<protein>
    <submittedName>
        <fullName evidence="3">Peptidase_M1 domain-containing protein</fullName>
    </submittedName>
</protein>
<reference evidence="3" key="1">
    <citation type="submission" date="2017-02" db="UniProtKB">
        <authorList>
            <consortium name="WormBaseParasite"/>
        </authorList>
    </citation>
    <scope>IDENTIFICATION</scope>
</reference>
<dbReference type="GO" id="GO:0070006">
    <property type="term" value="F:metalloaminopeptidase activity"/>
    <property type="evidence" value="ECO:0007669"/>
    <property type="project" value="TreeGrafter"/>
</dbReference>
<dbReference type="Gene3D" id="1.10.390.10">
    <property type="entry name" value="Neutral Protease Domain 2"/>
    <property type="match status" value="1"/>
</dbReference>
<dbReference type="AlphaFoldDB" id="A0A0R3VZ77"/>
<dbReference type="InterPro" id="IPR050344">
    <property type="entry name" value="Peptidase_M1_aminopeptidases"/>
</dbReference>
<dbReference type="InterPro" id="IPR027268">
    <property type="entry name" value="Peptidase_M4/M1_CTD_sf"/>
</dbReference>
<dbReference type="WBParaSite" id="TASK_0000272101-mRNA-1">
    <property type="protein sequence ID" value="TASK_0000272101-mRNA-1"/>
    <property type="gene ID" value="TASK_0000272101"/>
</dbReference>
<dbReference type="GO" id="GO:0016020">
    <property type="term" value="C:membrane"/>
    <property type="evidence" value="ECO:0007669"/>
    <property type="project" value="TreeGrafter"/>
</dbReference>
<feature type="region of interest" description="Disordered" evidence="1">
    <location>
        <begin position="12"/>
        <end position="31"/>
    </location>
</feature>
<dbReference type="STRING" id="60517.A0A0R3VZ77"/>
<dbReference type="GO" id="GO:0043171">
    <property type="term" value="P:peptide catabolic process"/>
    <property type="evidence" value="ECO:0007669"/>
    <property type="project" value="TreeGrafter"/>
</dbReference>
<dbReference type="GO" id="GO:0042277">
    <property type="term" value="F:peptide binding"/>
    <property type="evidence" value="ECO:0007669"/>
    <property type="project" value="TreeGrafter"/>
</dbReference>
<dbReference type="Pfam" id="PF01433">
    <property type="entry name" value="Peptidase_M1"/>
    <property type="match status" value="1"/>
</dbReference>
<dbReference type="GO" id="GO:0006508">
    <property type="term" value="P:proteolysis"/>
    <property type="evidence" value="ECO:0007669"/>
    <property type="project" value="TreeGrafter"/>
</dbReference>
<sequence>LFSFNSLQPEISRGIVPTPEGCSESSDGHNHDKVTFNRTSVMSTYLVAMVLGDFEYISAKIPSDDMSSVCSSAISGTEESKKALTRQLEIRVYTPFGKRDFGQYALTVAKKSLLFYAECLDLLTHCRSWIWLRFWILLMVQWRIGSRGALFILPFAHVCRETVLLLDPANSSPPSKRYVALTVANEVSHMWFGNLVTMSWWTDLRLNEGFAMWAGSLAVDHLFPDCDICVTCPSYRNLWRLKWDSVEFGLCILALNNALTLPLTSLVAIIPSEKFCPAYLHKVRGMGCDMLRPGFHQLCSSSKYLLLVLHLCQAAERL</sequence>
<dbReference type="GO" id="GO:0005615">
    <property type="term" value="C:extracellular space"/>
    <property type="evidence" value="ECO:0007669"/>
    <property type="project" value="TreeGrafter"/>
</dbReference>
<accession>A0A0R3VZ77</accession>
<feature type="domain" description="Peptidase M1 membrane alanine aminopeptidase" evidence="2">
    <location>
        <begin position="158"/>
        <end position="232"/>
    </location>
</feature>
<dbReference type="GO" id="GO:0005737">
    <property type="term" value="C:cytoplasm"/>
    <property type="evidence" value="ECO:0007669"/>
    <property type="project" value="TreeGrafter"/>
</dbReference>
<name>A0A0R3VZ77_TAEAS</name>